<name>A0A6M3L4S6_9ZZZZ</name>
<reference evidence="2" key="1">
    <citation type="submission" date="2020-03" db="EMBL/GenBank/DDBJ databases">
        <title>The deep terrestrial virosphere.</title>
        <authorList>
            <person name="Holmfeldt K."/>
            <person name="Nilsson E."/>
            <person name="Simone D."/>
            <person name="Lopez-Fernandez M."/>
            <person name="Wu X."/>
            <person name="de Brujin I."/>
            <person name="Lundin D."/>
            <person name="Andersson A."/>
            <person name="Bertilsson S."/>
            <person name="Dopson M."/>
        </authorList>
    </citation>
    <scope>NUCLEOTIDE SEQUENCE</scope>
    <source>
        <strain evidence="1">MM415A01072</strain>
        <strain evidence="2">MM415B02516</strain>
    </source>
</reference>
<evidence type="ECO:0000313" key="2">
    <source>
        <dbReference type="EMBL" id="QJA89686.1"/>
    </source>
</evidence>
<protein>
    <submittedName>
        <fullName evidence="2">Uncharacterized protein</fullName>
    </submittedName>
</protein>
<proteinExistence type="predicted"/>
<dbReference type="AlphaFoldDB" id="A0A6M3L4S6"/>
<gene>
    <name evidence="1" type="ORF">MM415A01072_0005</name>
    <name evidence="2" type="ORF">MM415B02516_0005</name>
</gene>
<sequence length="167" mass="18445">MKKLLIFLFALMLIFCASPSIAKRADNNISISSATIIGNAGISVYVIDMRTGAIDPFQYVWDTGVSPFSFQLSGVTCAYAPLSGATINFDVAESNYLPSGTERNTWHSDTDFESSLFQWTPIISDLAYDSGNTKYVYPFFLRQCRYMFLRATSGITTIVLEGNVALP</sequence>
<dbReference type="EMBL" id="MT142862">
    <property type="protein sequence ID" value="QJA89686.1"/>
    <property type="molecule type" value="Genomic_DNA"/>
</dbReference>
<evidence type="ECO:0000313" key="1">
    <source>
        <dbReference type="EMBL" id="QJA78418.1"/>
    </source>
</evidence>
<accession>A0A6M3L4S6</accession>
<organism evidence="2">
    <name type="scientific">viral metagenome</name>
    <dbReference type="NCBI Taxonomy" id="1070528"/>
    <lineage>
        <taxon>unclassified sequences</taxon>
        <taxon>metagenomes</taxon>
        <taxon>organismal metagenomes</taxon>
    </lineage>
</organism>
<dbReference type="EMBL" id="MT142336">
    <property type="protein sequence ID" value="QJA78418.1"/>
    <property type="molecule type" value="Genomic_DNA"/>
</dbReference>